<feature type="transmembrane region" description="Helical" evidence="8">
    <location>
        <begin position="840"/>
        <end position="861"/>
    </location>
</feature>
<evidence type="ECO:0000256" key="7">
    <source>
        <dbReference type="SAM" id="MobiDB-lite"/>
    </source>
</evidence>
<evidence type="ECO:0000256" key="1">
    <source>
        <dbReference type="ARBA" id="ARBA00004141"/>
    </source>
</evidence>
<dbReference type="Pfam" id="PF00003">
    <property type="entry name" value="7tm_3"/>
    <property type="match status" value="1"/>
</dbReference>
<dbReference type="GO" id="GO:0016020">
    <property type="term" value="C:membrane"/>
    <property type="evidence" value="ECO:0007669"/>
    <property type="project" value="UniProtKB-SubCell"/>
</dbReference>
<dbReference type="PANTHER" id="PTHR24060">
    <property type="entry name" value="METABOTROPIC GLUTAMATE RECEPTOR"/>
    <property type="match status" value="1"/>
</dbReference>
<organism evidence="10 11">
    <name type="scientific">Tetranychus urticae</name>
    <name type="common">Two-spotted spider mite</name>
    <dbReference type="NCBI Taxonomy" id="32264"/>
    <lineage>
        <taxon>Eukaryota</taxon>
        <taxon>Metazoa</taxon>
        <taxon>Ecdysozoa</taxon>
        <taxon>Arthropoda</taxon>
        <taxon>Chelicerata</taxon>
        <taxon>Arachnida</taxon>
        <taxon>Acari</taxon>
        <taxon>Acariformes</taxon>
        <taxon>Trombidiformes</taxon>
        <taxon>Prostigmata</taxon>
        <taxon>Eleutherengona</taxon>
        <taxon>Raphignathae</taxon>
        <taxon>Tetranychoidea</taxon>
        <taxon>Tetranychidae</taxon>
        <taxon>Tetranychus</taxon>
    </lineage>
</organism>
<dbReference type="GO" id="GO:0004930">
    <property type="term" value="F:G protein-coupled receptor activity"/>
    <property type="evidence" value="ECO:0007669"/>
    <property type="project" value="InterPro"/>
</dbReference>
<dbReference type="InterPro" id="IPR000337">
    <property type="entry name" value="GPCR_3"/>
</dbReference>
<reference evidence="11" key="1">
    <citation type="submission" date="2011-08" db="EMBL/GenBank/DDBJ databases">
        <authorList>
            <person name="Rombauts S."/>
        </authorList>
    </citation>
    <scope>NUCLEOTIDE SEQUENCE</scope>
    <source>
        <strain evidence="11">London</strain>
    </source>
</reference>
<feature type="compositionally biased region" description="Polar residues" evidence="7">
    <location>
        <begin position="1048"/>
        <end position="1057"/>
    </location>
</feature>
<keyword evidence="4 8" id="KW-0472">Membrane</keyword>
<feature type="compositionally biased region" description="Low complexity" evidence="7">
    <location>
        <begin position="1086"/>
        <end position="1098"/>
    </location>
</feature>
<dbReference type="STRING" id="32264.T1KXF8"/>
<dbReference type="PROSITE" id="PS50259">
    <property type="entry name" value="G_PROTEIN_RECEP_F3_4"/>
    <property type="match status" value="1"/>
</dbReference>
<dbReference type="eggNOG" id="KOG1056">
    <property type="taxonomic scope" value="Eukaryota"/>
</dbReference>
<feature type="region of interest" description="Disordered" evidence="7">
    <location>
        <begin position="1010"/>
        <end position="1029"/>
    </location>
</feature>
<protein>
    <recommendedName>
        <fullName evidence="9">G-protein coupled receptors family 3 profile domain-containing protein</fullName>
    </recommendedName>
</protein>
<keyword evidence="6" id="KW-0325">Glycoprotein</keyword>
<feature type="domain" description="G-protein coupled receptors family 3 profile" evidence="9">
    <location>
        <begin position="719"/>
        <end position="961"/>
    </location>
</feature>
<reference evidence="10" key="2">
    <citation type="submission" date="2015-06" db="UniProtKB">
        <authorList>
            <consortium name="EnsemblMetazoa"/>
        </authorList>
    </citation>
    <scope>IDENTIFICATION</scope>
</reference>
<dbReference type="AlphaFoldDB" id="T1KXF8"/>
<keyword evidence="2 8" id="KW-0812">Transmembrane</keyword>
<feature type="transmembrane region" description="Helical" evidence="8">
    <location>
        <begin position="903"/>
        <end position="923"/>
    </location>
</feature>
<dbReference type="EMBL" id="CAEY01000695">
    <property type="status" value="NOT_ANNOTATED_CDS"/>
    <property type="molecule type" value="Genomic_DNA"/>
</dbReference>
<feature type="transmembrane region" description="Helical" evidence="8">
    <location>
        <begin position="684"/>
        <end position="707"/>
    </location>
</feature>
<feature type="compositionally biased region" description="Low complexity" evidence="7">
    <location>
        <begin position="1058"/>
        <end position="1075"/>
    </location>
</feature>
<keyword evidence="5" id="KW-0675">Receptor</keyword>
<feature type="transmembrane region" description="Helical" evidence="8">
    <location>
        <begin position="793"/>
        <end position="814"/>
    </location>
</feature>
<proteinExistence type="predicted"/>
<evidence type="ECO:0000256" key="4">
    <source>
        <dbReference type="ARBA" id="ARBA00023136"/>
    </source>
</evidence>
<evidence type="ECO:0000259" key="9">
    <source>
        <dbReference type="PROSITE" id="PS50259"/>
    </source>
</evidence>
<accession>T1KXF8</accession>
<evidence type="ECO:0000256" key="3">
    <source>
        <dbReference type="ARBA" id="ARBA00022989"/>
    </source>
</evidence>
<name>T1KXF8_TETUR</name>
<dbReference type="InterPro" id="IPR017978">
    <property type="entry name" value="GPCR_3_C"/>
</dbReference>
<dbReference type="Gene3D" id="3.40.50.2300">
    <property type="match status" value="3"/>
</dbReference>
<dbReference type="EnsemblMetazoa" id="tetur26g00020.1">
    <property type="protein sequence ID" value="tetur26g00020.1"/>
    <property type="gene ID" value="tetur26g00020"/>
</dbReference>
<dbReference type="PRINTS" id="PR00248">
    <property type="entry name" value="GPCRMGR"/>
</dbReference>
<dbReference type="SUPFAM" id="SSF53822">
    <property type="entry name" value="Periplasmic binding protein-like I"/>
    <property type="match status" value="1"/>
</dbReference>
<keyword evidence="3 8" id="KW-1133">Transmembrane helix</keyword>
<evidence type="ECO:0000256" key="6">
    <source>
        <dbReference type="ARBA" id="ARBA00023180"/>
    </source>
</evidence>
<dbReference type="Proteomes" id="UP000015104">
    <property type="component" value="Unassembled WGS sequence"/>
</dbReference>
<comment type="subcellular location">
    <subcellularLocation>
        <location evidence="1">Membrane</location>
        <topology evidence="1">Multi-pass membrane protein</topology>
    </subcellularLocation>
</comment>
<evidence type="ECO:0000313" key="10">
    <source>
        <dbReference type="EnsemblMetazoa" id="tetur26g00020.1"/>
    </source>
</evidence>
<evidence type="ECO:0000313" key="11">
    <source>
        <dbReference type="Proteomes" id="UP000015104"/>
    </source>
</evidence>
<sequence length="1151" mass="125245">METVDSIQPTMRILWLTLLISLIGLIPINRINGNLDSDYGSYPMDECKPYSRPEPIAVIENDADIYLNALLSVHSSSQRGIYGCGPISRKGLIIFQALRWIISTINQDNGYINGKKVNQSLIPGVKLGMRVYDTCNHKDLGINYLTKIYSVLERGSDDCEDNSPIDLGSLTLIDMFGVTKEPRLMALARHYHLPINHLTSESLVTPEVIAKTLSLIVTDLKWTQIAIIHSSDEYSLQVIKLLGQSSLKDRFCLTMVQTLPKLIDGEPYNDSTKSSDSVAYIAVLRSVLSMVSEDVPIIILGSDLSVSRLIEVMSERISAINRHQWLFSTPPDPKLLAPFVNSSVSFFTLSPFPGIIDSFESAWSSALTNSFSSESSPWFDEYKATLNEQLVKKDLGRNNVDILWRTTQVLPVIQLLFIIGQSLREAWFNRCSGQPGLCPDLVKLTRKEFEADFMELRLDEGSGSRTRIVDNRLRGSVSGVTEEGIQLALTKLTFNNGRSTSPFASFSGSGSSSANSITYQHMISYDSAKGSSQLIDGSVSYRPSPCPPTGCERCLKVRQSRIIDGHHSGSRDIGLSRNEPPIVSSASELSSIPVTNSWTFEKRSDQPLSSSFNPIGSGLTSLRDQECLARCTYSWKYGHQKSASPSTDLKVTQPSTTDTIHFIPPGSGFSWETKLETIQLSGPWHLTLAIASALGVILIIVSGFYFILVFPISLGTTVLGYFTLFGLVAMYGVNFVYLSPISFTVCLIRRLGMSLAYTMVLSALLVKTMNIWRLKALRETGIEKLRLTTPSRLLLVSVFLLSLQVIVTLIWLIFIPPQPNVKHQACTWPPSQSLIQTESIVSLVYILILGSINILFALLSWTQSTSPHGSTVVVTSSPCSASSYTSSTPSASSLSASARESRWIAISCLLIAVVWSLWAAVVTYSPQLATVNGNLTIVVANLACATILLVCLYVRKISSYLSELSKSRLGEVGNMNSNLKPAPGSYYGTLPKAQKLSISLFGQSLINGSSQASSPSSSPSSSSSSSTSSTSIVATTIPATLSGLASVKSPSPTSQVNLSRGITSSSSSGSTLLRRSLSEDHESKGSSTLTSSTFLPSSRGNSKGDVTLDDAASSCASTSGSIQVQAEDLYPMEVYEGSNSLQQQYHYFAKS</sequence>
<feature type="transmembrane region" description="Helical" evidence="8">
    <location>
        <begin position="12"/>
        <end position="28"/>
    </location>
</feature>
<dbReference type="InterPro" id="IPR028082">
    <property type="entry name" value="Peripla_BP_I"/>
</dbReference>
<evidence type="ECO:0000256" key="2">
    <source>
        <dbReference type="ARBA" id="ARBA00022692"/>
    </source>
</evidence>
<dbReference type="InterPro" id="IPR050726">
    <property type="entry name" value="mGluR"/>
</dbReference>
<feature type="transmembrane region" description="Helical" evidence="8">
    <location>
        <begin position="719"/>
        <end position="739"/>
    </location>
</feature>
<keyword evidence="11" id="KW-1185">Reference proteome</keyword>
<evidence type="ECO:0000256" key="5">
    <source>
        <dbReference type="ARBA" id="ARBA00023170"/>
    </source>
</evidence>
<feature type="transmembrane region" description="Helical" evidence="8">
    <location>
        <begin position="935"/>
        <end position="954"/>
    </location>
</feature>
<feature type="transmembrane region" description="Helical" evidence="8">
    <location>
        <begin position="751"/>
        <end position="772"/>
    </location>
</feature>
<feature type="region of interest" description="Disordered" evidence="7">
    <location>
        <begin position="1044"/>
        <end position="1120"/>
    </location>
</feature>
<evidence type="ECO:0000256" key="8">
    <source>
        <dbReference type="SAM" id="Phobius"/>
    </source>
</evidence>
<dbReference type="HOGENOM" id="CLU_303347_0_0_1"/>